<dbReference type="SUPFAM" id="SSF54373">
    <property type="entry name" value="FAD-linked reductases, C-terminal domain"/>
    <property type="match status" value="1"/>
</dbReference>
<gene>
    <name evidence="5" type="ORF">BP6252_13683</name>
</gene>
<organism evidence="5 6">
    <name type="scientific">Coleophoma cylindrospora</name>
    <dbReference type="NCBI Taxonomy" id="1849047"/>
    <lineage>
        <taxon>Eukaryota</taxon>
        <taxon>Fungi</taxon>
        <taxon>Dikarya</taxon>
        <taxon>Ascomycota</taxon>
        <taxon>Pezizomycotina</taxon>
        <taxon>Leotiomycetes</taxon>
        <taxon>Helotiales</taxon>
        <taxon>Dermateaceae</taxon>
        <taxon>Coleophoma</taxon>
    </lineage>
</organism>
<evidence type="ECO:0000313" key="5">
    <source>
        <dbReference type="EMBL" id="RDW57601.1"/>
    </source>
</evidence>
<evidence type="ECO:0000313" key="6">
    <source>
        <dbReference type="Proteomes" id="UP000256645"/>
    </source>
</evidence>
<dbReference type="InterPro" id="IPR036188">
    <property type="entry name" value="FAD/NAD-bd_sf"/>
</dbReference>
<keyword evidence="6" id="KW-1185">Reference proteome</keyword>
<dbReference type="PRINTS" id="PR00420">
    <property type="entry name" value="RNGMNOXGNASE"/>
</dbReference>
<dbReference type="GO" id="GO:0071949">
    <property type="term" value="F:FAD binding"/>
    <property type="evidence" value="ECO:0007669"/>
    <property type="project" value="InterPro"/>
</dbReference>
<keyword evidence="2" id="KW-0274">FAD</keyword>
<name>A0A3D8Q719_9HELO</name>
<dbReference type="AlphaFoldDB" id="A0A3D8Q719"/>
<dbReference type="InterPro" id="IPR051104">
    <property type="entry name" value="FAD_monoxygenase"/>
</dbReference>
<evidence type="ECO:0000256" key="2">
    <source>
        <dbReference type="ARBA" id="ARBA00022827"/>
    </source>
</evidence>
<sequence>MIETSSNMGFGSKKIAVIGGGLGGMAFVNAALYAGLENIQLYEQAPEFTEVGAGVNITKNANVVLDAYGLKEAMREKSSHEPPFYMQYRNYKTGEVFGQIDEFGFPATRQIHRAHLLDVMRNRVPGSILNTGKRLAAIERSKSNKEYILKFQDGTTATADIIIGCDGIKSAVRAHLGFADQPNYSGQMVYRGYVEYSDLSPEADLELRKTVIYRGKQRHVLTLPIGNDLSKTSRVGVIGFMTEPLEDWVSESWMAKAPVDKLAEQVEGWAPTVQEIIAGLRKNAARDGNDLILKQALYVRDPIPKWYKVEDSQPGSGIILVGDSAHSTLPHQGQGACMAIESGVALATILKNWKSDDLESAFSFYQTIRKPRTDKITKTSYEAGKLASADTPELTSETFNPDALRERMKWIMDYDVLKDVYEQGVPYFETSTTQVQAQL</sequence>
<dbReference type="EMBL" id="PDLM01000019">
    <property type="protein sequence ID" value="RDW57601.1"/>
    <property type="molecule type" value="Genomic_DNA"/>
</dbReference>
<dbReference type="STRING" id="1849047.A0A3D8Q719"/>
<evidence type="ECO:0000259" key="4">
    <source>
        <dbReference type="Pfam" id="PF01494"/>
    </source>
</evidence>
<dbReference type="Pfam" id="PF01494">
    <property type="entry name" value="FAD_binding_3"/>
    <property type="match status" value="1"/>
</dbReference>
<protein>
    <submittedName>
        <fullName evidence="5">FAD protein</fullName>
    </submittedName>
</protein>
<dbReference type="InterPro" id="IPR002938">
    <property type="entry name" value="FAD-bd"/>
</dbReference>
<dbReference type="Gene3D" id="3.50.50.60">
    <property type="entry name" value="FAD/NAD(P)-binding domain"/>
    <property type="match status" value="1"/>
</dbReference>
<feature type="domain" description="FAD-binding" evidence="4">
    <location>
        <begin position="14"/>
        <end position="378"/>
    </location>
</feature>
<dbReference type="PANTHER" id="PTHR46720:SF3">
    <property type="entry name" value="FAD-BINDING DOMAIN-CONTAINING PROTEIN-RELATED"/>
    <property type="match status" value="1"/>
</dbReference>
<reference evidence="5 6" key="1">
    <citation type="journal article" date="2018" name="IMA Fungus">
        <title>IMA Genome-F 9: Draft genome sequence of Annulohypoxylon stygium, Aspergillus mulundensis, Berkeleyomyces basicola (syn. Thielaviopsis basicola), Ceratocystis smalleyi, two Cercospora beticola strains, Coleophoma cylindrospora, Fusarium fracticaudum, Phialophora cf. hyalina, and Morchella septimelata.</title>
        <authorList>
            <person name="Wingfield B.D."/>
            <person name="Bills G.F."/>
            <person name="Dong Y."/>
            <person name="Huang W."/>
            <person name="Nel W.J."/>
            <person name="Swalarsk-Parry B.S."/>
            <person name="Vaghefi N."/>
            <person name="Wilken P.M."/>
            <person name="An Z."/>
            <person name="de Beer Z.W."/>
            <person name="De Vos L."/>
            <person name="Chen L."/>
            <person name="Duong T.A."/>
            <person name="Gao Y."/>
            <person name="Hammerbacher A."/>
            <person name="Kikkert J.R."/>
            <person name="Li Y."/>
            <person name="Li H."/>
            <person name="Li K."/>
            <person name="Li Q."/>
            <person name="Liu X."/>
            <person name="Ma X."/>
            <person name="Naidoo K."/>
            <person name="Pethybridge S.J."/>
            <person name="Sun J."/>
            <person name="Steenkamp E.T."/>
            <person name="van der Nest M.A."/>
            <person name="van Wyk S."/>
            <person name="Wingfield M.J."/>
            <person name="Xiong C."/>
            <person name="Yue Q."/>
            <person name="Zhang X."/>
        </authorList>
    </citation>
    <scope>NUCLEOTIDE SEQUENCE [LARGE SCALE GENOMIC DNA]</scope>
    <source>
        <strain evidence="5 6">BP6252</strain>
    </source>
</reference>
<proteinExistence type="predicted"/>
<dbReference type="OrthoDB" id="417877at2759"/>
<dbReference type="PANTHER" id="PTHR46720">
    <property type="entry name" value="HYDROXYLASE, PUTATIVE (AFU_ORTHOLOGUE AFUA_3G01460)-RELATED"/>
    <property type="match status" value="1"/>
</dbReference>
<keyword evidence="3" id="KW-0560">Oxidoreductase</keyword>
<evidence type="ECO:0000256" key="1">
    <source>
        <dbReference type="ARBA" id="ARBA00022630"/>
    </source>
</evidence>
<dbReference type="GO" id="GO:0044550">
    <property type="term" value="P:secondary metabolite biosynthetic process"/>
    <property type="evidence" value="ECO:0007669"/>
    <property type="project" value="TreeGrafter"/>
</dbReference>
<dbReference type="SUPFAM" id="SSF51905">
    <property type="entry name" value="FAD/NAD(P)-binding domain"/>
    <property type="match status" value="1"/>
</dbReference>
<comment type="caution">
    <text evidence="5">The sequence shown here is derived from an EMBL/GenBank/DDBJ whole genome shotgun (WGS) entry which is preliminary data.</text>
</comment>
<dbReference type="Proteomes" id="UP000256645">
    <property type="component" value="Unassembled WGS sequence"/>
</dbReference>
<keyword evidence="1" id="KW-0285">Flavoprotein</keyword>
<dbReference type="GO" id="GO:0016491">
    <property type="term" value="F:oxidoreductase activity"/>
    <property type="evidence" value="ECO:0007669"/>
    <property type="project" value="UniProtKB-KW"/>
</dbReference>
<evidence type="ECO:0000256" key="3">
    <source>
        <dbReference type="ARBA" id="ARBA00023002"/>
    </source>
</evidence>
<accession>A0A3D8Q719</accession>